<organism evidence="11">
    <name type="scientific">Phaeodactylum tricornutum</name>
    <name type="common">Diatom</name>
    <dbReference type="NCBI Taxonomy" id="2850"/>
    <lineage>
        <taxon>Eukaryota</taxon>
        <taxon>Sar</taxon>
        <taxon>Stramenopiles</taxon>
        <taxon>Ochrophyta</taxon>
        <taxon>Bacillariophyta</taxon>
        <taxon>Bacillariophyceae</taxon>
        <taxon>Bacillariophycidae</taxon>
        <taxon>Naviculales</taxon>
        <taxon>Phaeodactylaceae</taxon>
        <taxon>Phaeodactylum</taxon>
    </lineage>
</organism>
<gene>
    <name evidence="11" type="ORF">PTTT1_LOCUS5710</name>
</gene>
<keyword evidence="8 10" id="KW-0472">Membrane</keyword>
<dbReference type="GO" id="GO:0000149">
    <property type="term" value="F:SNARE binding"/>
    <property type="evidence" value="ECO:0007669"/>
    <property type="project" value="TreeGrafter"/>
</dbReference>
<dbReference type="Gene3D" id="1.20.5.110">
    <property type="match status" value="1"/>
</dbReference>
<evidence type="ECO:0000256" key="8">
    <source>
        <dbReference type="ARBA" id="ARBA00023136"/>
    </source>
</evidence>
<comment type="subcellular location">
    <subcellularLocation>
        <location evidence="1">Membrane</location>
        <topology evidence="1">Single-pass type IV membrane protein</topology>
    </subcellularLocation>
</comment>
<name>A0A8J9TEC4_PHATR</name>
<dbReference type="FunFam" id="1.20.5.110:FF:000002">
    <property type="entry name" value="Vesicle transport through interaction with t-SNAREsB"/>
    <property type="match status" value="1"/>
</dbReference>
<dbReference type="PANTHER" id="PTHR21230:SF26">
    <property type="entry name" value="VESICLE TRANSPORT THROUGH INTERACTION WITH T-SNARES HOMOLOG 1A"/>
    <property type="match status" value="1"/>
</dbReference>
<keyword evidence="6 10" id="KW-1133">Transmembrane helix</keyword>
<dbReference type="PANTHER" id="PTHR21230">
    <property type="entry name" value="VESICLE TRANSPORT V-SNARE PROTEIN VTI1-RELATED"/>
    <property type="match status" value="1"/>
</dbReference>
<evidence type="ECO:0000256" key="5">
    <source>
        <dbReference type="ARBA" id="ARBA00022927"/>
    </source>
</evidence>
<dbReference type="CDD" id="cd15890">
    <property type="entry name" value="SNARE_Vti1b"/>
    <property type="match status" value="1"/>
</dbReference>
<dbReference type="SUPFAM" id="SSF58038">
    <property type="entry name" value="SNARE fusion complex"/>
    <property type="match status" value="1"/>
</dbReference>
<dbReference type="EMBL" id="OU594942">
    <property type="protein sequence ID" value="CAG9278055.1"/>
    <property type="molecule type" value="Genomic_DNA"/>
</dbReference>
<feature type="transmembrane region" description="Helical" evidence="10">
    <location>
        <begin position="130"/>
        <end position="148"/>
    </location>
</feature>
<proteinExistence type="inferred from homology"/>
<keyword evidence="5" id="KW-0653">Protein transport</keyword>
<dbReference type="Proteomes" id="UP000836788">
    <property type="component" value="Chromosome 1"/>
</dbReference>
<evidence type="ECO:0000256" key="1">
    <source>
        <dbReference type="ARBA" id="ARBA00004211"/>
    </source>
</evidence>
<reference evidence="11" key="1">
    <citation type="submission" date="2022-02" db="EMBL/GenBank/DDBJ databases">
        <authorList>
            <person name="Giguere J D."/>
        </authorList>
    </citation>
    <scope>NUCLEOTIDE SEQUENCE</scope>
    <source>
        <strain evidence="11">CCAP 1055/1</strain>
    </source>
</reference>
<evidence type="ECO:0000256" key="7">
    <source>
        <dbReference type="ARBA" id="ARBA00023054"/>
    </source>
</evidence>
<sequence length="165" mass="18555">MQGLAEVAGDPHRVQESQQKLERDVAPLAKEVQRQLHDTGREELFYQAPDIESSPHDMDRLISSSDDLLRESQSILAETEYIGTNTIMQMGQQREQLQNANLNLEAVQRVTGQAKRLMVGMSRKLLKTKLGLYFTIGVLSVANLWVLVKIYQKHHGTTGDGLDAQ</sequence>
<dbReference type="GO" id="GO:0031902">
    <property type="term" value="C:late endosome membrane"/>
    <property type="evidence" value="ECO:0007669"/>
    <property type="project" value="TreeGrafter"/>
</dbReference>
<evidence type="ECO:0000256" key="10">
    <source>
        <dbReference type="SAM" id="Phobius"/>
    </source>
</evidence>
<dbReference type="GO" id="GO:0005484">
    <property type="term" value="F:SNAP receptor activity"/>
    <property type="evidence" value="ECO:0007669"/>
    <property type="project" value="TreeGrafter"/>
</dbReference>
<dbReference type="Pfam" id="PF12352">
    <property type="entry name" value="V-SNARE_C"/>
    <property type="match status" value="1"/>
</dbReference>
<dbReference type="AlphaFoldDB" id="A0A8J9TEC4"/>
<evidence type="ECO:0000256" key="3">
    <source>
        <dbReference type="ARBA" id="ARBA00022448"/>
    </source>
</evidence>
<dbReference type="GO" id="GO:0031201">
    <property type="term" value="C:SNARE complex"/>
    <property type="evidence" value="ECO:0007669"/>
    <property type="project" value="TreeGrafter"/>
</dbReference>
<evidence type="ECO:0000256" key="4">
    <source>
        <dbReference type="ARBA" id="ARBA00022692"/>
    </source>
</evidence>
<dbReference type="GO" id="GO:0005789">
    <property type="term" value="C:endoplasmic reticulum membrane"/>
    <property type="evidence" value="ECO:0007669"/>
    <property type="project" value="TreeGrafter"/>
</dbReference>
<evidence type="ECO:0000256" key="9">
    <source>
        <dbReference type="SAM" id="MobiDB-lite"/>
    </source>
</evidence>
<dbReference type="GO" id="GO:0006906">
    <property type="term" value="P:vesicle fusion"/>
    <property type="evidence" value="ECO:0007669"/>
    <property type="project" value="TreeGrafter"/>
</dbReference>
<evidence type="ECO:0000313" key="11">
    <source>
        <dbReference type="EMBL" id="CAG9278055.1"/>
    </source>
</evidence>
<dbReference type="GO" id="GO:0015031">
    <property type="term" value="P:protein transport"/>
    <property type="evidence" value="ECO:0007669"/>
    <property type="project" value="UniProtKB-KW"/>
</dbReference>
<dbReference type="GO" id="GO:0005794">
    <property type="term" value="C:Golgi apparatus"/>
    <property type="evidence" value="ECO:0007669"/>
    <property type="project" value="TreeGrafter"/>
</dbReference>
<keyword evidence="3" id="KW-0813">Transport</keyword>
<evidence type="ECO:0000256" key="6">
    <source>
        <dbReference type="ARBA" id="ARBA00022989"/>
    </source>
</evidence>
<feature type="compositionally biased region" description="Basic and acidic residues" evidence="9">
    <location>
        <begin position="9"/>
        <end position="22"/>
    </location>
</feature>
<evidence type="ECO:0008006" key="12">
    <source>
        <dbReference type="Google" id="ProtNLM"/>
    </source>
</evidence>
<evidence type="ECO:0000256" key="2">
    <source>
        <dbReference type="ARBA" id="ARBA00006108"/>
    </source>
</evidence>
<comment type="similarity">
    <text evidence="2">Belongs to the VTI1 family.</text>
</comment>
<feature type="region of interest" description="Disordered" evidence="9">
    <location>
        <begin position="1"/>
        <end position="22"/>
    </location>
</feature>
<accession>A0A8J9TEC4</accession>
<keyword evidence="7" id="KW-0175">Coiled coil</keyword>
<protein>
    <recommendedName>
        <fullName evidence="12">t-SNARE coiled-coil homology domain-containing protein</fullName>
    </recommendedName>
</protein>
<dbReference type="GO" id="GO:0012507">
    <property type="term" value="C:ER to Golgi transport vesicle membrane"/>
    <property type="evidence" value="ECO:0007669"/>
    <property type="project" value="TreeGrafter"/>
</dbReference>
<keyword evidence="4 10" id="KW-0812">Transmembrane</keyword>